<comment type="caution">
    <text evidence="1">The sequence shown here is derived from an EMBL/GenBank/DDBJ whole genome shotgun (WGS) entry which is preliminary data.</text>
</comment>
<keyword evidence="2" id="KW-1185">Reference proteome</keyword>
<protein>
    <submittedName>
        <fullName evidence="1">Uncharacterized protein</fullName>
    </submittedName>
</protein>
<proteinExistence type="predicted"/>
<reference evidence="1" key="1">
    <citation type="submission" date="2020-08" db="EMBL/GenBank/DDBJ databases">
        <title>Multicomponent nature underlies the extraordinary mechanical properties of spider dragline silk.</title>
        <authorList>
            <person name="Kono N."/>
            <person name="Nakamura H."/>
            <person name="Mori M."/>
            <person name="Yoshida Y."/>
            <person name="Ohtoshi R."/>
            <person name="Malay A.D."/>
            <person name="Moran D.A.P."/>
            <person name="Tomita M."/>
            <person name="Numata K."/>
            <person name="Arakawa K."/>
        </authorList>
    </citation>
    <scope>NUCLEOTIDE SEQUENCE</scope>
</reference>
<accession>A0A8X6T9M7</accession>
<gene>
    <name evidence="1" type="ORF">NPIL_251751</name>
</gene>
<dbReference type="Proteomes" id="UP000887013">
    <property type="component" value="Unassembled WGS sequence"/>
</dbReference>
<organism evidence="1 2">
    <name type="scientific">Nephila pilipes</name>
    <name type="common">Giant wood spider</name>
    <name type="synonym">Nephila maculata</name>
    <dbReference type="NCBI Taxonomy" id="299642"/>
    <lineage>
        <taxon>Eukaryota</taxon>
        <taxon>Metazoa</taxon>
        <taxon>Ecdysozoa</taxon>
        <taxon>Arthropoda</taxon>
        <taxon>Chelicerata</taxon>
        <taxon>Arachnida</taxon>
        <taxon>Araneae</taxon>
        <taxon>Araneomorphae</taxon>
        <taxon>Entelegynae</taxon>
        <taxon>Araneoidea</taxon>
        <taxon>Nephilidae</taxon>
        <taxon>Nephila</taxon>
    </lineage>
</organism>
<dbReference type="EMBL" id="BMAW01099687">
    <property type="protein sequence ID" value="GFS91197.1"/>
    <property type="molecule type" value="Genomic_DNA"/>
</dbReference>
<name>A0A8X6T9M7_NEPPI</name>
<dbReference type="AlphaFoldDB" id="A0A8X6T9M7"/>
<sequence>MCRNYTDTVETDILQRSLQSRMLRNINDADNKASFLQYIEEEYDILSNRLESYKRILESRLRIGFILRSREHFDTLLAEKRVLNMMLFTAESLLSDIRIKIDEVMEKLCSDRPKTYFSFAIRCIGSLEQNLYDLAAMLEHMLDLCAHISNSSGLFMINELIGRFSFVDSSFLEN</sequence>
<evidence type="ECO:0000313" key="1">
    <source>
        <dbReference type="EMBL" id="GFS91197.1"/>
    </source>
</evidence>
<evidence type="ECO:0000313" key="2">
    <source>
        <dbReference type="Proteomes" id="UP000887013"/>
    </source>
</evidence>